<dbReference type="Pfam" id="PF06243">
    <property type="entry name" value="PaaB"/>
    <property type="match status" value="1"/>
</dbReference>
<keyword evidence="3" id="KW-1185">Reference proteome</keyword>
<dbReference type="Gene3D" id="3.10.20.520">
    <property type="entry name" value="Phenylacetic acid degradation B"/>
    <property type="match status" value="1"/>
</dbReference>
<proteinExistence type="predicted"/>
<protein>
    <submittedName>
        <fullName evidence="2">RSAM-partnered protein</fullName>
    </submittedName>
</protein>
<feature type="compositionally biased region" description="Acidic residues" evidence="1">
    <location>
        <begin position="79"/>
        <end position="88"/>
    </location>
</feature>
<dbReference type="AlphaFoldDB" id="A0A7J9SH04"/>
<accession>A0A7J9SH04</accession>
<dbReference type="InterPro" id="IPR038693">
    <property type="entry name" value="PaaB_sf"/>
</dbReference>
<organism evidence="2 3">
    <name type="scientific">Halobellus ruber</name>
    <dbReference type="NCBI Taxonomy" id="2761102"/>
    <lineage>
        <taxon>Archaea</taxon>
        <taxon>Methanobacteriati</taxon>
        <taxon>Methanobacteriota</taxon>
        <taxon>Stenosarchaea group</taxon>
        <taxon>Halobacteria</taxon>
        <taxon>Halobacteriales</taxon>
        <taxon>Haloferacaceae</taxon>
        <taxon>Halobellus</taxon>
    </lineage>
</organism>
<dbReference type="NCBIfam" id="TIGR04031">
    <property type="entry name" value="Htur_1727_fam"/>
    <property type="match status" value="1"/>
</dbReference>
<evidence type="ECO:0000313" key="2">
    <source>
        <dbReference type="EMBL" id="MBB6646245.1"/>
    </source>
</evidence>
<feature type="region of interest" description="Disordered" evidence="1">
    <location>
        <begin position="74"/>
        <end position="100"/>
    </location>
</feature>
<dbReference type="InterPro" id="IPR023976">
    <property type="entry name" value="CHP04031_Htur1727"/>
</dbReference>
<gene>
    <name evidence="2" type="ORF">H5V44_08080</name>
</gene>
<evidence type="ECO:0000256" key="1">
    <source>
        <dbReference type="SAM" id="MobiDB-lite"/>
    </source>
</evidence>
<comment type="caution">
    <text evidence="2">The sequence shown here is derived from an EMBL/GenBank/DDBJ whole genome shotgun (WGS) entry which is preliminary data.</text>
</comment>
<dbReference type="EMBL" id="JACKXD010000002">
    <property type="protein sequence ID" value="MBB6646245.1"/>
    <property type="molecule type" value="Genomic_DNA"/>
</dbReference>
<evidence type="ECO:0000313" key="3">
    <source>
        <dbReference type="Proteomes" id="UP000546257"/>
    </source>
</evidence>
<reference evidence="2 3" key="1">
    <citation type="submission" date="2020-08" db="EMBL/GenBank/DDBJ databases">
        <authorList>
            <person name="Seo M.-J."/>
        </authorList>
    </citation>
    <scope>NUCLEOTIDE SEQUENCE [LARGE SCALE GENOMIC DNA]</scope>
    <source>
        <strain evidence="2 3">MBLA0160</strain>
    </source>
</reference>
<dbReference type="InterPro" id="IPR009359">
    <property type="entry name" value="PaaB"/>
</dbReference>
<dbReference type="RefSeq" id="WP_185192595.1">
    <property type="nucleotide sequence ID" value="NZ_JACKXD010000002.1"/>
</dbReference>
<dbReference type="Proteomes" id="UP000546257">
    <property type="component" value="Unassembled WGS sequence"/>
</dbReference>
<sequence>MTDSNVKRVDDPRGDGTPEWEVFLREEPAEPLRHVGSVSAPTASVAHEQASSLFGWAADTLWLCPAAEVARFTERDLGDAGEPEDSEAEPARSSGGGERP</sequence>
<name>A0A7J9SH04_9EURY</name>